<dbReference type="Proteomes" id="UP001597399">
    <property type="component" value="Unassembled WGS sequence"/>
</dbReference>
<feature type="signal peptide" evidence="1">
    <location>
        <begin position="1"/>
        <end position="21"/>
    </location>
</feature>
<evidence type="ECO:0000313" key="2">
    <source>
        <dbReference type="EMBL" id="MFD2692870.1"/>
    </source>
</evidence>
<evidence type="ECO:0000313" key="3">
    <source>
        <dbReference type="Proteomes" id="UP001597399"/>
    </source>
</evidence>
<sequence>MYKFLAIGILLLLLFAGCAHEKRSTDVKQVQLNAALVKGLKHGEITGTPLSLNDGFRLADVKKAWGEPDRHIDREEVQSYVYKKNGQTFQIDDAIETDDFKDQKRFKYRFVVHLKISREKIVKAMNAAPKINGKRLLQYQYNGHIIQFEQDGTKNNWLMFYRNASQSDMEK</sequence>
<feature type="chain" id="PRO_5046912910" description="Lipoprotein" evidence="1">
    <location>
        <begin position="22"/>
        <end position="171"/>
    </location>
</feature>
<dbReference type="RefSeq" id="WP_253065110.1">
    <property type="nucleotide sequence ID" value="NZ_JAMXWM010000036.1"/>
</dbReference>
<proteinExistence type="predicted"/>
<evidence type="ECO:0000256" key="1">
    <source>
        <dbReference type="SAM" id="SignalP"/>
    </source>
</evidence>
<accession>A0ABW5S314</accession>
<dbReference type="PROSITE" id="PS51257">
    <property type="entry name" value="PROKAR_LIPOPROTEIN"/>
    <property type="match status" value="1"/>
</dbReference>
<gene>
    <name evidence="2" type="ORF">ACFSUE_04385</name>
</gene>
<keyword evidence="3" id="KW-1185">Reference proteome</keyword>
<name>A0ABW5S314_9BACL</name>
<keyword evidence="1" id="KW-0732">Signal</keyword>
<comment type="caution">
    <text evidence="2">The sequence shown here is derived from an EMBL/GenBank/DDBJ whole genome shotgun (WGS) entry which is preliminary data.</text>
</comment>
<dbReference type="EMBL" id="JBHUMQ010000011">
    <property type="protein sequence ID" value="MFD2692870.1"/>
    <property type="molecule type" value="Genomic_DNA"/>
</dbReference>
<protein>
    <recommendedName>
        <fullName evidence="4">Lipoprotein</fullName>
    </recommendedName>
</protein>
<organism evidence="2 3">
    <name type="scientific">Sporolactobacillus shoreicorticis</name>
    <dbReference type="NCBI Taxonomy" id="1923877"/>
    <lineage>
        <taxon>Bacteria</taxon>
        <taxon>Bacillati</taxon>
        <taxon>Bacillota</taxon>
        <taxon>Bacilli</taxon>
        <taxon>Bacillales</taxon>
        <taxon>Sporolactobacillaceae</taxon>
        <taxon>Sporolactobacillus</taxon>
    </lineage>
</organism>
<reference evidence="3" key="1">
    <citation type="journal article" date="2019" name="Int. J. Syst. Evol. Microbiol.">
        <title>The Global Catalogue of Microorganisms (GCM) 10K type strain sequencing project: providing services to taxonomists for standard genome sequencing and annotation.</title>
        <authorList>
            <consortium name="The Broad Institute Genomics Platform"/>
            <consortium name="The Broad Institute Genome Sequencing Center for Infectious Disease"/>
            <person name="Wu L."/>
            <person name="Ma J."/>
        </authorList>
    </citation>
    <scope>NUCLEOTIDE SEQUENCE [LARGE SCALE GENOMIC DNA]</scope>
    <source>
        <strain evidence="3">TISTR 2466</strain>
    </source>
</reference>
<evidence type="ECO:0008006" key="4">
    <source>
        <dbReference type="Google" id="ProtNLM"/>
    </source>
</evidence>